<dbReference type="SMART" id="SM00729">
    <property type="entry name" value="Elp3"/>
    <property type="match status" value="1"/>
</dbReference>
<keyword evidence="5" id="KW-0408">Iron</keyword>
<protein>
    <submittedName>
        <fullName evidence="8">Pyruvate formate lyase activating enzyme</fullName>
    </submittedName>
</protein>
<dbReference type="GO" id="GO:0046872">
    <property type="term" value="F:metal ion binding"/>
    <property type="evidence" value="ECO:0007669"/>
    <property type="project" value="UniProtKB-KW"/>
</dbReference>
<dbReference type="InterPro" id="IPR013785">
    <property type="entry name" value="Aldolase_TIM"/>
</dbReference>
<dbReference type="PROSITE" id="PS51918">
    <property type="entry name" value="RADICAL_SAM"/>
    <property type="match status" value="1"/>
</dbReference>
<dbReference type="InterPro" id="IPR058240">
    <property type="entry name" value="rSAM_sf"/>
</dbReference>
<dbReference type="PANTHER" id="PTHR30352:SF13">
    <property type="entry name" value="GLYCYL-RADICAL ENZYME ACTIVATING ENZYME YJJW-RELATED"/>
    <property type="match status" value="1"/>
</dbReference>
<proteinExistence type="predicted"/>
<dbReference type="InterPro" id="IPR012840">
    <property type="entry name" value="NrdG2"/>
</dbReference>
<dbReference type="Proteomes" id="UP000062160">
    <property type="component" value="Unassembled WGS sequence"/>
</dbReference>
<keyword evidence="9" id="KW-1185">Reference proteome</keyword>
<evidence type="ECO:0000256" key="3">
    <source>
        <dbReference type="ARBA" id="ARBA00022691"/>
    </source>
</evidence>
<dbReference type="SFLD" id="SFLDG01094">
    <property type="entry name" value="Uncharacterised_Radical_SAM_Su"/>
    <property type="match status" value="1"/>
</dbReference>
<comment type="cofactor">
    <cofactor evidence="1">
        <name>[4Fe-4S] cluster</name>
        <dbReference type="ChEBI" id="CHEBI:49883"/>
    </cofactor>
</comment>
<dbReference type="RefSeq" id="WP_059031262.1">
    <property type="nucleotide sequence ID" value="NZ_DF976995.1"/>
</dbReference>
<evidence type="ECO:0000256" key="5">
    <source>
        <dbReference type="ARBA" id="ARBA00023004"/>
    </source>
</evidence>
<evidence type="ECO:0000313" key="8">
    <source>
        <dbReference type="EMBL" id="GAQ24154.1"/>
    </source>
</evidence>
<evidence type="ECO:0000256" key="6">
    <source>
        <dbReference type="ARBA" id="ARBA00023014"/>
    </source>
</evidence>
<dbReference type="OrthoDB" id="9782387at2"/>
<dbReference type="SFLD" id="SFLDG01067">
    <property type="entry name" value="SPASM/twitch_domain_containing"/>
    <property type="match status" value="1"/>
</dbReference>
<dbReference type="InterPro" id="IPR034457">
    <property type="entry name" value="Organic_radical-activating"/>
</dbReference>
<keyword evidence="8" id="KW-0670">Pyruvate</keyword>
<reference evidence="8" key="1">
    <citation type="journal article" date="2016" name="Genome Announc.">
        <title>Draft Genome Sequence of the Syntrophic Lactate-Degrading Bacterium Tepidanaerobacter syntrophicus JLT.</title>
        <authorList>
            <person name="Matsuura N."/>
            <person name="Ohashi A."/>
            <person name="Tourlousse D.M."/>
            <person name="Sekiguchi Y."/>
        </authorList>
    </citation>
    <scope>NUCLEOTIDE SEQUENCE [LARGE SCALE GENOMIC DNA]</scope>
    <source>
        <strain evidence="8">JL</strain>
    </source>
</reference>
<dbReference type="STRING" id="224999.GCA_001485475_00137"/>
<dbReference type="SFLD" id="SFLDS00029">
    <property type="entry name" value="Radical_SAM"/>
    <property type="match status" value="2"/>
</dbReference>
<feature type="domain" description="Radical SAM core" evidence="7">
    <location>
        <begin position="13"/>
        <end position="229"/>
    </location>
</feature>
<dbReference type="NCBIfam" id="TIGR02495">
    <property type="entry name" value="NrdG2"/>
    <property type="match status" value="1"/>
</dbReference>
<dbReference type="AlphaFoldDB" id="A0A0U9HC27"/>
<dbReference type="EMBL" id="DF976995">
    <property type="protein sequence ID" value="GAQ24154.1"/>
    <property type="molecule type" value="Genomic_DNA"/>
</dbReference>
<evidence type="ECO:0000259" key="7">
    <source>
        <dbReference type="PROSITE" id="PS51918"/>
    </source>
</evidence>
<keyword evidence="3" id="KW-0949">S-adenosyl-L-methionine</keyword>
<dbReference type="GO" id="GO:0016829">
    <property type="term" value="F:lyase activity"/>
    <property type="evidence" value="ECO:0007669"/>
    <property type="project" value="UniProtKB-KW"/>
</dbReference>
<dbReference type="SUPFAM" id="SSF102114">
    <property type="entry name" value="Radical SAM enzymes"/>
    <property type="match status" value="1"/>
</dbReference>
<dbReference type="GO" id="GO:0051539">
    <property type="term" value="F:4 iron, 4 sulfur cluster binding"/>
    <property type="evidence" value="ECO:0007669"/>
    <property type="project" value="UniProtKB-KW"/>
</dbReference>
<dbReference type="InterPro" id="IPR007197">
    <property type="entry name" value="rSAM"/>
</dbReference>
<dbReference type="InterPro" id="IPR006638">
    <property type="entry name" value="Elp3/MiaA/NifB-like_rSAM"/>
</dbReference>
<keyword evidence="4" id="KW-0479">Metal-binding</keyword>
<keyword evidence="6" id="KW-0411">Iron-sulfur</keyword>
<evidence type="ECO:0000256" key="1">
    <source>
        <dbReference type="ARBA" id="ARBA00001966"/>
    </source>
</evidence>
<keyword evidence="8" id="KW-0456">Lyase</keyword>
<dbReference type="Gene3D" id="3.20.20.70">
    <property type="entry name" value="Aldolase class I"/>
    <property type="match status" value="1"/>
</dbReference>
<evidence type="ECO:0000256" key="4">
    <source>
        <dbReference type="ARBA" id="ARBA00022723"/>
    </source>
</evidence>
<evidence type="ECO:0000256" key="2">
    <source>
        <dbReference type="ARBA" id="ARBA00022485"/>
    </source>
</evidence>
<dbReference type="Pfam" id="PF04055">
    <property type="entry name" value="Radical_SAM"/>
    <property type="match status" value="1"/>
</dbReference>
<gene>
    <name evidence="8" type="ORF">TSYNT_1140</name>
</gene>
<name>A0A0U9HC27_9FIRM</name>
<keyword evidence="2" id="KW-0004">4Fe-4S</keyword>
<dbReference type="CDD" id="cd01335">
    <property type="entry name" value="Radical_SAM"/>
    <property type="match status" value="1"/>
</dbReference>
<organism evidence="8">
    <name type="scientific">Tepidanaerobacter syntrophicus</name>
    <dbReference type="NCBI Taxonomy" id="224999"/>
    <lineage>
        <taxon>Bacteria</taxon>
        <taxon>Bacillati</taxon>
        <taxon>Bacillota</taxon>
        <taxon>Clostridia</taxon>
        <taxon>Thermosediminibacterales</taxon>
        <taxon>Tepidanaerobacteraceae</taxon>
        <taxon>Tepidanaerobacter</taxon>
    </lineage>
</organism>
<evidence type="ECO:0000313" key="9">
    <source>
        <dbReference type="Proteomes" id="UP000062160"/>
    </source>
</evidence>
<sequence length="229" mass="26173">MLIGGLHKCSTVDYPGLLSTVIFTSGCNMNCIYCHNWQLISNGSDLLCEEEIIQFLEKRRGLIDGVVLSGGEPTLQEDLLYFARKIKDLGFKLKLDTNGTRPEVLEPLIKNNLLDFIAMDIKASPQKYPMICKSSVSINAISKSIQLIERSGIDYEFRTTTWPGLFKDDYINILKWIYKAKTYTIQCCRTSDNIPMQNDCFKDVKDISSFEVIAKEYVENFKVRGFYVN</sequence>
<dbReference type="PANTHER" id="PTHR30352">
    <property type="entry name" value="PYRUVATE FORMATE-LYASE-ACTIVATING ENZYME"/>
    <property type="match status" value="1"/>
</dbReference>
<accession>A0A0U9HC27</accession>